<keyword evidence="1" id="KW-0732">Signal</keyword>
<feature type="signal peptide" evidence="1">
    <location>
        <begin position="1"/>
        <end position="23"/>
    </location>
</feature>
<dbReference type="AlphaFoldDB" id="A0A2A2AQ13"/>
<evidence type="ECO:0000313" key="2">
    <source>
        <dbReference type="EMBL" id="PAT38123.1"/>
    </source>
</evidence>
<keyword evidence="4" id="KW-1185">Reference proteome</keyword>
<dbReference type="Proteomes" id="UP000218054">
    <property type="component" value="Unassembled WGS sequence"/>
</dbReference>
<proteinExistence type="predicted"/>
<dbReference type="EMBL" id="NSJB01000001">
    <property type="protein sequence ID" value="PAT38123.1"/>
    <property type="molecule type" value="Genomic_DNA"/>
</dbReference>
<name>A0A2A2AQ13_9BURK</name>
<gene>
    <name evidence="3" type="ORF">CK623_08105</name>
    <name evidence="2" type="ORF">CK625_00975</name>
</gene>
<evidence type="ECO:0000313" key="5">
    <source>
        <dbReference type="Proteomes" id="UP000218644"/>
    </source>
</evidence>
<feature type="chain" id="PRO_5036315133" evidence="1">
    <location>
        <begin position="24"/>
        <end position="115"/>
    </location>
</feature>
<protein>
    <submittedName>
        <fullName evidence="3">Uncharacterized protein</fullName>
    </submittedName>
</protein>
<organism evidence="3 5">
    <name type="scientific">Vandammella animalimorsus</name>
    <dbReference type="NCBI Taxonomy" id="2029117"/>
    <lineage>
        <taxon>Bacteria</taxon>
        <taxon>Pseudomonadati</taxon>
        <taxon>Pseudomonadota</taxon>
        <taxon>Betaproteobacteria</taxon>
        <taxon>Burkholderiales</taxon>
        <taxon>Comamonadaceae</taxon>
        <taxon>Vandammella</taxon>
    </lineage>
</organism>
<dbReference type="Proteomes" id="UP000218644">
    <property type="component" value="Unassembled WGS sequence"/>
</dbReference>
<dbReference type="RefSeq" id="WP_095538401.1">
    <property type="nucleotide sequence ID" value="NZ_NSJB01000001.1"/>
</dbReference>
<accession>A0A2A2AQ13</accession>
<reference evidence="4 5" key="1">
    <citation type="submission" date="2017-08" db="EMBL/GenBank/DDBJ databases">
        <title>WGS of Clinical strains of the CDC Group NO-1 linked to zoonotic infections in humans.</title>
        <authorList>
            <person name="Bernier A.-M."/>
            <person name="Bernard K."/>
        </authorList>
    </citation>
    <scope>NUCLEOTIDE SEQUENCE [LARGE SCALE GENOMIC DNA]</scope>
    <source>
        <strain evidence="2 4">NML00-0135</strain>
        <strain evidence="3 5">NML79-0751</strain>
    </source>
</reference>
<evidence type="ECO:0000313" key="3">
    <source>
        <dbReference type="EMBL" id="PAT39812.1"/>
    </source>
</evidence>
<evidence type="ECO:0000256" key="1">
    <source>
        <dbReference type="SAM" id="SignalP"/>
    </source>
</evidence>
<evidence type="ECO:0000313" key="4">
    <source>
        <dbReference type="Proteomes" id="UP000218054"/>
    </source>
</evidence>
<accession>A0A2A2AK41</accession>
<sequence>MKHAISRLFLPALLAALASPALATDKAPACQDEAVAQARKLLAFHSDGDDRAEVDASSVKALPARANPANRKQRFEVLEVMGFVYKGEYRMRLSYYTKGGQCVLMGQEILHLAQL</sequence>
<comment type="caution">
    <text evidence="3">The sequence shown here is derived from an EMBL/GenBank/DDBJ whole genome shotgun (WGS) entry which is preliminary data.</text>
</comment>
<dbReference type="EMBL" id="NSJD01000012">
    <property type="protein sequence ID" value="PAT39812.1"/>
    <property type="molecule type" value="Genomic_DNA"/>
</dbReference>